<dbReference type="InterPro" id="IPR035906">
    <property type="entry name" value="MetI-like_sf"/>
</dbReference>
<keyword evidence="5 8" id="KW-0812">Transmembrane</keyword>
<feature type="domain" description="ABC transmembrane type-1" evidence="9">
    <location>
        <begin position="75"/>
        <end position="282"/>
    </location>
</feature>
<evidence type="ECO:0000256" key="2">
    <source>
        <dbReference type="ARBA" id="ARBA00007069"/>
    </source>
</evidence>
<dbReference type="Pfam" id="PF00528">
    <property type="entry name" value="BPD_transp_1"/>
    <property type="match status" value="1"/>
</dbReference>
<dbReference type="PANTHER" id="PTHR42929">
    <property type="entry name" value="INNER MEMBRANE ABC TRANSPORTER PERMEASE PROTEIN YDCU-RELATED-RELATED"/>
    <property type="match status" value="1"/>
</dbReference>
<dbReference type="InterPro" id="IPR000515">
    <property type="entry name" value="MetI-like"/>
</dbReference>
<feature type="transmembrane region" description="Helical" evidence="8">
    <location>
        <begin position="154"/>
        <end position="173"/>
    </location>
</feature>
<evidence type="ECO:0000256" key="1">
    <source>
        <dbReference type="ARBA" id="ARBA00004651"/>
    </source>
</evidence>
<keyword evidence="7 8" id="KW-0472">Membrane</keyword>
<feature type="transmembrane region" description="Helical" evidence="8">
    <location>
        <begin position="110"/>
        <end position="134"/>
    </location>
</feature>
<keyword evidence="3 8" id="KW-0813">Transport</keyword>
<comment type="similarity">
    <text evidence="2">Belongs to the binding-protein-dependent transport system permease family. CysTW subfamily.</text>
</comment>
<dbReference type="PROSITE" id="PS50928">
    <property type="entry name" value="ABC_TM1"/>
    <property type="match status" value="1"/>
</dbReference>
<gene>
    <name evidence="10" type="ORF">D8Y22_11405</name>
</gene>
<evidence type="ECO:0000256" key="5">
    <source>
        <dbReference type="ARBA" id="ARBA00022692"/>
    </source>
</evidence>
<dbReference type="GO" id="GO:0055085">
    <property type="term" value="P:transmembrane transport"/>
    <property type="evidence" value="ECO:0007669"/>
    <property type="project" value="InterPro"/>
</dbReference>
<dbReference type="PANTHER" id="PTHR42929:SF1">
    <property type="entry name" value="INNER MEMBRANE ABC TRANSPORTER PERMEASE PROTEIN YDCU-RELATED"/>
    <property type="match status" value="1"/>
</dbReference>
<keyword evidence="4" id="KW-1003">Cell membrane</keyword>
<dbReference type="EMBL" id="RBZW01000027">
    <property type="protein sequence ID" value="THE64715.1"/>
    <property type="molecule type" value="Genomic_DNA"/>
</dbReference>
<organism evidence="10 11">
    <name type="scientific">Salinadaptatus halalkaliphilus</name>
    <dbReference type="NCBI Taxonomy" id="2419781"/>
    <lineage>
        <taxon>Archaea</taxon>
        <taxon>Methanobacteriati</taxon>
        <taxon>Methanobacteriota</taxon>
        <taxon>Stenosarchaea group</taxon>
        <taxon>Halobacteria</taxon>
        <taxon>Halobacteriales</taxon>
        <taxon>Natrialbaceae</taxon>
        <taxon>Salinadaptatus</taxon>
    </lineage>
</organism>
<proteinExistence type="inferred from homology"/>
<protein>
    <submittedName>
        <fullName evidence="10">ABC transporter permease subunit</fullName>
    </submittedName>
</protein>
<accession>A0A4S3TNM0</accession>
<evidence type="ECO:0000313" key="10">
    <source>
        <dbReference type="EMBL" id="THE64715.1"/>
    </source>
</evidence>
<evidence type="ECO:0000256" key="6">
    <source>
        <dbReference type="ARBA" id="ARBA00022989"/>
    </source>
</evidence>
<reference evidence="10 11" key="1">
    <citation type="submission" date="2018-10" db="EMBL/GenBank/DDBJ databases">
        <title>Natronolimnobius sp. XQ-INN 246 isolated from Inner Mongolia Autonomous Region of China.</title>
        <authorList>
            <person name="Xue Q."/>
        </authorList>
    </citation>
    <scope>NUCLEOTIDE SEQUENCE [LARGE SCALE GENOMIC DNA]</scope>
    <source>
        <strain evidence="10 11">XQ-INN 246</strain>
    </source>
</reference>
<dbReference type="Gene3D" id="1.10.3720.10">
    <property type="entry name" value="MetI-like"/>
    <property type="match status" value="1"/>
</dbReference>
<evidence type="ECO:0000256" key="8">
    <source>
        <dbReference type="RuleBase" id="RU363032"/>
    </source>
</evidence>
<feature type="transmembrane region" description="Helical" evidence="8">
    <location>
        <begin position="74"/>
        <end position="98"/>
    </location>
</feature>
<feature type="transmembrane region" description="Helical" evidence="8">
    <location>
        <begin position="21"/>
        <end position="46"/>
    </location>
</feature>
<sequence>MIDMYRYLAKIRLPTVRGRSIDGYLPWLLSLPFVALFLLFLGVPVYRLVELSVQSSTVFGNYVTVFAVGRYRNALLMSFGIAFLVTGISIILGLFMAYFLARREFAGKRVVIAIISFPISFPGILIAWAMIVLLGRSGVLSQLLAFLSGESASTFAIAFSFWGLVAGYTYFTLPRVTMAMVSSIEKVNPSIEEAAQSLGASRLQTFRHVTLPVIAPAIASAVTLAFSVCMAAFGTALLLASGVIDILPLMIFNVVMGQQNYELGAAMGIVLTIITVGVIYGYRRKFGGSVYE</sequence>
<feature type="transmembrane region" description="Helical" evidence="8">
    <location>
        <begin position="211"/>
        <end position="244"/>
    </location>
</feature>
<keyword evidence="6 8" id="KW-1133">Transmembrane helix</keyword>
<comment type="caution">
    <text evidence="10">The sequence shown here is derived from an EMBL/GenBank/DDBJ whole genome shotgun (WGS) entry which is preliminary data.</text>
</comment>
<name>A0A4S3TNM0_9EURY</name>
<keyword evidence="11" id="KW-1185">Reference proteome</keyword>
<dbReference type="AlphaFoldDB" id="A0A4S3TNM0"/>
<comment type="subcellular location">
    <subcellularLocation>
        <location evidence="1 8">Cell membrane</location>
        <topology evidence="1 8">Multi-pass membrane protein</topology>
    </subcellularLocation>
</comment>
<feature type="transmembrane region" description="Helical" evidence="8">
    <location>
        <begin position="264"/>
        <end position="282"/>
    </location>
</feature>
<dbReference type="CDD" id="cd06261">
    <property type="entry name" value="TM_PBP2"/>
    <property type="match status" value="1"/>
</dbReference>
<evidence type="ECO:0000256" key="7">
    <source>
        <dbReference type="ARBA" id="ARBA00023136"/>
    </source>
</evidence>
<evidence type="ECO:0000313" key="11">
    <source>
        <dbReference type="Proteomes" id="UP000318864"/>
    </source>
</evidence>
<dbReference type="GO" id="GO:0005886">
    <property type="term" value="C:plasma membrane"/>
    <property type="evidence" value="ECO:0007669"/>
    <property type="project" value="UniProtKB-SubCell"/>
</dbReference>
<evidence type="ECO:0000256" key="3">
    <source>
        <dbReference type="ARBA" id="ARBA00022448"/>
    </source>
</evidence>
<evidence type="ECO:0000259" key="9">
    <source>
        <dbReference type="PROSITE" id="PS50928"/>
    </source>
</evidence>
<dbReference type="Proteomes" id="UP000318864">
    <property type="component" value="Unassembled WGS sequence"/>
</dbReference>
<dbReference type="SUPFAM" id="SSF161098">
    <property type="entry name" value="MetI-like"/>
    <property type="match status" value="1"/>
</dbReference>
<evidence type="ECO:0000256" key="4">
    <source>
        <dbReference type="ARBA" id="ARBA00022475"/>
    </source>
</evidence>